<dbReference type="Proteomes" id="UP000504632">
    <property type="component" value="Chromosome 13"/>
</dbReference>
<dbReference type="CTD" id="9516"/>
<protein>
    <submittedName>
        <fullName evidence="12">Lipopolysaccharide-induced tumor necrosis factor-alpha factor homolog</fullName>
    </submittedName>
</protein>
<evidence type="ECO:0000256" key="3">
    <source>
        <dbReference type="ARBA" id="ARBA00004630"/>
    </source>
</evidence>
<evidence type="ECO:0000259" key="10">
    <source>
        <dbReference type="PROSITE" id="PS51837"/>
    </source>
</evidence>
<feature type="region of interest" description="Disordered" evidence="8">
    <location>
        <begin position="1"/>
        <end position="56"/>
    </location>
</feature>
<evidence type="ECO:0000256" key="4">
    <source>
        <dbReference type="ARBA" id="ARBA00005975"/>
    </source>
</evidence>
<dbReference type="AlphaFoldDB" id="A0A6J2WQQ6"/>
<dbReference type="SMART" id="SM00714">
    <property type="entry name" value="LITAF"/>
    <property type="match status" value="1"/>
</dbReference>
<dbReference type="RefSeq" id="XP_030646738.1">
    <property type="nucleotide sequence ID" value="XM_030790878.1"/>
</dbReference>
<dbReference type="FunCoup" id="A0A6J2WQQ6">
    <property type="interactions" value="165"/>
</dbReference>
<evidence type="ECO:0000256" key="8">
    <source>
        <dbReference type="SAM" id="MobiDB-lite"/>
    </source>
</evidence>
<keyword evidence="11" id="KW-1185">Reference proteome</keyword>
<feature type="transmembrane region" description="Helical" evidence="9">
    <location>
        <begin position="142"/>
        <end position="165"/>
    </location>
</feature>
<dbReference type="InterPro" id="IPR037519">
    <property type="entry name" value="LITAF_fam"/>
</dbReference>
<keyword evidence="9" id="KW-0812">Transmembrane</keyword>
<comment type="subcellular location">
    <subcellularLocation>
        <location evidence="1">Endosome membrane</location>
        <topology evidence="1">Peripheral membrane protein</topology>
        <orientation evidence="1">Cytoplasmic side</orientation>
    </subcellularLocation>
    <subcellularLocation>
        <location evidence="2">Late endosome membrane</location>
    </subcellularLocation>
    <subcellularLocation>
        <location evidence="3">Lysosome membrane</location>
        <topology evidence="3">Peripheral membrane protein</topology>
        <orientation evidence="3">Cytoplasmic side</orientation>
    </subcellularLocation>
</comment>
<gene>
    <name evidence="12" type="primary">litaf</name>
</gene>
<evidence type="ECO:0000313" key="11">
    <source>
        <dbReference type="Proteomes" id="UP000504632"/>
    </source>
</evidence>
<name>A0A6J2WQQ6_CHACN</name>
<dbReference type="PANTHER" id="PTHR23292">
    <property type="entry name" value="LIPOPOLYSACCHARIDE-INDUCED TUMOR NECROSIS FACTOR-ALPHA FACTOR"/>
    <property type="match status" value="1"/>
</dbReference>
<reference evidence="12" key="1">
    <citation type="submission" date="2025-08" db="UniProtKB">
        <authorList>
            <consortium name="RefSeq"/>
        </authorList>
    </citation>
    <scope>IDENTIFICATION</scope>
</reference>
<dbReference type="GeneID" id="115826929"/>
<keyword evidence="9" id="KW-1133">Transmembrane helix</keyword>
<evidence type="ECO:0000256" key="9">
    <source>
        <dbReference type="SAM" id="Phobius"/>
    </source>
</evidence>
<dbReference type="GO" id="GO:0005765">
    <property type="term" value="C:lysosomal membrane"/>
    <property type="evidence" value="ECO:0007669"/>
    <property type="project" value="UniProtKB-SubCell"/>
</dbReference>
<evidence type="ECO:0000256" key="5">
    <source>
        <dbReference type="ARBA" id="ARBA00022723"/>
    </source>
</evidence>
<evidence type="ECO:0000256" key="2">
    <source>
        <dbReference type="ARBA" id="ARBA00004414"/>
    </source>
</evidence>
<evidence type="ECO:0000256" key="1">
    <source>
        <dbReference type="ARBA" id="ARBA00004125"/>
    </source>
</evidence>
<feature type="domain" description="LITAF" evidence="10">
    <location>
        <begin position="104"/>
        <end position="187"/>
    </location>
</feature>
<keyword evidence="6" id="KW-0862">Zinc</keyword>
<feature type="compositionally biased region" description="Pro residues" evidence="8">
    <location>
        <begin position="38"/>
        <end position="52"/>
    </location>
</feature>
<dbReference type="GO" id="GO:0008270">
    <property type="term" value="F:zinc ion binding"/>
    <property type="evidence" value="ECO:0007669"/>
    <property type="project" value="TreeGrafter"/>
</dbReference>
<dbReference type="PANTHER" id="PTHR23292:SF6">
    <property type="entry name" value="FI16602P1-RELATED"/>
    <property type="match status" value="1"/>
</dbReference>
<organism evidence="11 12">
    <name type="scientific">Chanos chanos</name>
    <name type="common">Milkfish</name>
    <name type="synonym">Mugil chanos</name>
    <dbReference type="NCBI Taxonomy" id="29144"/>
    <lineage>
        <taxon>Eukaryota</taxon>
        <taxon>Metazoa</taxon>
        <taxon>Chordata</taxon>
        <taxon>Craniata</taxon>
        <taxon>Vertebrata</taxon>
        <taxon>Euteleostomi</taxon>
        <taxon>Actinopterygii</taxon>
        <taxon>Neopterygii</taxon>
        <taxon>Teleostei</taxon>
        <taxon>Ostariophysi</taxon>
        <taxon>Gonorynchiformes</taxon>
        <taxon>Chanidae</taxon>
        <taxon>Chanos</taxon>
    </lineage>
</organism>
<accession>A0A6J2WQQ6</accession>
<dbReference type="InParanoid" id="A0A6J2WQQ6"/>
<dbReference type="GO" id="GO:0031902">
    <property type="term" value="C:late endosome membrane"/>
    <property type="evidence" value="ECO:0007669"/>
    <property type="project" value="UniProtKB-SubCell"/>
</dbReference>
<evidence type="ECO:0000256" key="7">
    <source>
        <dbReference type="ARBA" id="ARBA00023136"/>
    </source>
</evidence>
<dbReference type="InterPro" id="IPR006629">
    <property type="entry name" value="LITAF"/>
</dbReference>
<keyword evidence="7 9" id="KW-0472">Membrane</keyword>
<dbReference type="OrthoDB" id="4713066at2759"/>
<evidence type="ECO:0000313" key="12">
    <source>
        <dbReference type="RefSeq" id="XP_030646738.1"/>
    </source>
</evidence>
<sequence length="188" mass="20479">MAMASAPPIESAALLGNPQPPTYEETMTGPQSPQGIPGAPPPEYRPTQPPYPTQAYVQSYPPQGQPYVQSYQPQGQPYMYPQQAYSQPYHPPVQAPPPTRPIVTVQTTVVQSGMYGTLPVQTVCPACAQNVITQLDYSSGNAVWLLCLGLCMFGCFPFSLIPFCVDSLKDVTHTCPNCRAVLGVYRRL</sequence>
<keyword evidence="5" id="KW-0479">Metal-binding</keyword>
<dbReference type="Pfam" id="PF10601">
    <property type="entry name" value="zf-LITAF-like"/>
    <property type="match status" value="1"/>
</dbReference>
<proteinExistence type="inferred from homology"/>
<dbReference type="PROSITE" id="PS51837">
    <property type="entry name" value="LITAF"/>
    <property type="match status" value="1"/>
</dbReference>
<evidence type="ECO:0000256" key="6">
    <source>
        <dbReference type="ARBA" id="ARBA00022833"/>
    </source>
</evidence>
<comment type="similarity">
    <text evidence="4">Belongs to the CDIP1/LITAF family.</text>
</comment>